<gene>
    <name evidence="9" type="ORF">SEMRO_1401_G269400.1</name>
</gene>
<evidence type="ECO:0000256" key="4">
    <source>
        <dbReference type="ARBA" id="ARBA00022989"/>
    </source>
</evidence>
<feature type="compositionally biased region" description="Polar residues" evidence="6">
    <location>
        <begin position="47"/>
        <end position="58"/>
    </location>
</feature>
<keyword evidence="10" id="KW-1185">Reference proteome</keyword>
<keyword evidence="4 7" id="KW-1133">Transmembrane helix</keyword>
<evidence type="ECO:0000313" key="10">
    <source>
        <dbReference type="Proteomes" id="UP001153069"/>
    </source>
</evidence>
<dbReference type="PANTHER" id="PTHR33510:SF5">
    <property type="entry name" value="PROTEIN TIC 20-II, CHLOROPLASTIC"/>
    <property type="match status" value="1"/>
</dbReference>
<protein>
    <submittedName>
        <fullName evidence="9">Protein TIC 20</fullName>
    </submittedName>
</protein>
<sequence>MKLLQIHLLRSLFAIALLLLLLDCCEGFVKSIRARTIRPNLSCQDAASTTSISPSWSGTTTRRRTRSISNTGGLSMMNNNNQAEIQGSDRIVSCIPYLLPLMDGDRYGRFLFTLLPPLGMADTLLLGPFKFIYFSIPFAQFLAFIGLSFLSRNPEIPRPIRFNMQQALVLDILLIFPSLLGRLPFAMPRVLVESGSNFIFYALVACVGYALVSNLSGKLPNQIPVVSEASELQIGPF</sequence>
<dbReference type="AlphaFoldDB" id="A0A9N8ELH8"/>
<dbReference type="Proteomes" id="UP001153069">
    <property type="component" value="Unassembled WGS sequence"/>
</dbReference>
<reference evidence="9" key="1">
    <citation type="submission" date="2020-06" db="EMBL/GenBank/DDBJ databases">
        <authorList>
            <consortium name="Plant Systems Biology data submission"/>
        </authorList>
    </citation>
    <scope>NUCLEOTIDE SEQUENCE</scope>
    <source>
        <strain evidence="9">D6</strain>
    </source>
</reference>
<dbReference type="InterPro" id="IPR005691">
    <property type="entry name" value="Tic20"/>
</dbReference>
<evidence type="ECO:0000256" key="6">
    <source>
        <dbReference type="SAM" id="MobiDB-lite"/>
    </source>
</evidence>
<dbReference type="GO" id="GO:0031969">
    <property type="term" value="C:chloroplast membrane"/>
    <property type="evidence" value="ECO:0007669"/>
    <property type="project" value="UniProtKB-SubCell"/>
</dbReference>
<feature type="transmembrane region" description="Helical" evidence="7">
    <location>
        <begin position="131"/>
        <end position="150"/>
    </location>
</feature>
<name>A0A9N8ELH8_9STRA</name>
<feature type="signal peptide" evidence="8">
    <location>
        <begin position="1"/>
        <end position="27"/>
    </location>
</feature>
<comment type="caution">
    <text evidence="9">The sequence shown here is derived from an EMBL/GenBank/DDBJ whole genome shotgun (WGS) entry which is preliminary data.</text>
</comment>
<organism evidence="9 10">
    <name type="scientific">Seminavis robusta</name>
    <dbReference type="NCBI Taxonomy" id="568900"/>
    <lineage>
        <taxon>Eukaryota</taxon>
        <taxon>Sar</taxon>
        <taxon>Stramenopiles</taxon>
        <taxon>Ochrophyta</taxon>
        <taxon>Bacillariophyta</taxon>
        <taxon>Bacillariophyceae</taxon>
        <taxon>Bacillariophycidae</taxon>
        <taxon>Naviculales</taxon>
        <taxon>Naviculaceae</taxon>
        <taxon>Seminavis</taxon>
    </lineage>
</organism>
<keyword evidence="5 7" id="KW-0472">Membrane</keyword>
<feature type="chain" id="PRO_5040166636" evidence="8">
    <location>
        <begin position="28"/>
        <end position="237"/>
    </location>
</feature>
<evidence type="ECO:0000256" key="2">
    <source>
        <dbReference type="ARBA" id="ARBA00009596"/>
    </source>
</evidence>
<dbReference type="EMBL" id="CAICTM010001399">
    <property type="protein sequence ID" value="CAB9523292.1"/>
    <property type="molecule type" value="Genomic_DNA"/>
</dbReference>
<dbReference type="Pfam" id="PF16166">
    <property type="entry name" value="TIC20"/>
    <property type="match status" value="1"/>
</dbReference>
<evidence type="ECO:0000256" key="1">
    <source>
        <dbReference type="ARBA" id="ARBA00004508"/>
    </source>
</evidence>
<evidence type="ECO:0000256" key="8">
    <source>
        <dbReference type="SAM" id="SignalP"/>
    </source>
</evidence>
<keyword evidence="8" id="KW-0732">Signal</keyword>
<evidence type="ECO:0000256" key="7">
    <source>
        <dbReference type="SAM" id="Phobius"/>
    </source>
</evidence>
<evidence type="ECO:0000256" key="5">
    <source>
        <dbReference type="ARBA" id="ARBA00023136"/>
    </source>
</evidence>
<feature type="transmembrane region" description="Helical" evidence="7">
    <location>
        <begin position="162"/>
        <end position="183"/>
    </location>
</feature>
<keyword evidence="3 7" id="KW-0812">Transmembrane</keyword>
<dbReference type="OrthoDB" id="414558at2759"/>
<evidence type="ECO:0000256" key="3">
    <source>
        <dbReference type="ARBA" id="ARBA00022692"/>
    </source>
</evidence>
<dbReference type="PANTHER" id="PTHR33510">
    <property type="entry name" value="PROTEIN TIC 20-II, CHLOROPLASTIC"/>
    <property type="match status" value="1"/>
</dbReference>
<accession>A0A9N8ELH8</accession>
<feature type="transmembrane region" description="Helical" evidence="7">
    <location>
        <begin position="195"/>
        <end position="212"/>
    </location>
</feature>
<feature type="region of interest" description="Disordered" evidence="6">
    <location>
        <begin position="47"/>
        <end position="72"/>
    </location>
</feature>
<evidence type="ECO:0000313" key="9">
    <source>
        <dbReference type="EMBL" id="CAB9523292.1"/>
    </source>
</evidence>
<comment type="subcellular location">
    <subcellularLocation>
        <location evidence="1">Plastid</location>
        <location evidence="1">Chloroplast membrane</location>
        <topology evidence="1">Multi-pass membrane protein</topology>
    </subcellularLocation>
</comment>
<proteinExistence type="inferred from homology"/>
<comment type="similarity">
    <text evidence="2">Belongs to the Tic20 family.</text>
</comment>